<accession>A0A3E3E177</accession>
<dbReference type="RefSeq" id="WP_117531507.1">
    <property type="nucleotide sequence ID" value="NZ_QUSM01000002.1"/>
</dbReference>
<dbReference type="SUPFAM" id="SSF55729">
    <property type="entry name" value="Acyl-CoA N-acyltransferases (Nat)"/>
    <property type="match status" value="1"/>
</dbReference>
<dbReference type="InterPro" id="IPR025685">
    <property type="entry name" value="YoaP-like_dom"/>
</dbReference>
<protein>
    <submittedName>
        <fullName evidence="2">GNAT family N-acetyltransferase</fullName>
    </submittedName>
</protein>
<dbReference type="Pfam" id="PF14268">
    <property type="entry name" value="YoaP"/>
    <property type="match status" value="1"/>
</dbReference>
<name>A0A3E3E177_9FIRM</name>
<evidence type="ECO:0000313" key="2">
    <source>
        <dbReference type="EMBL" id="RGD75302.1"/>
    </source>
</evidence>
<evidence type="ECO:0000313" key="3">
    <source>
        <dbReference type="Proteomes" id="UP000261212"/>
    </source>
</evidence>
<evidence type="ECO:0000259" key="1">
    <source>
        <dbReference type="Pfam" id="PF14268"/>
    </source>
</evidence>
<comment type="caution">
    <text evidence="2">The sequence shown here is derived from an EMBL/GenBank/DDBJ whole genome shotgun (WGS) entry which is preliminary data.</text>
</comment>
<keyword evidence="2" id="KW-0808">Transferase</keyword>
<reference evidence="2 3" key="1">
    <citation type="submission" date="2018-08" db="EMBL/GenBank/DDBJ databases">
        <title>A genome reference for cultivated species of the human gut microbiota.</title>
        <authorList>
            <person name="Zou Y."/>
            <person name="Xue W."/>
            <person name="Luo G."/>
        </authorList>
    </citation>
    <scope>NUCLEOTIDE SEQUENCE [LARGE SCALE GENOMIC DNA]</scope>
    <source>
        <strain evidence="2 3">AM25-6</strain>
    </source>
</reference>
<organism evidence="2 3">
    <name type="scientific">Anaerofustis stercorihominis</name>
    <dbReference type="NCBI Taxonomy" id="214853"/>
    <lineage>
        <taxon>Bacteria</taxon>
        <taxon>Bacillati</taxon>
        <taxon>Bacillota</taxon>
        <taxon>Clostridia</taxon>
        <taxon>Eubacteriales</taxon>
        <taxon>Eubacteriaceae</taxon>
        <taxon>Anaerofustis</taxon>
    </lineage>
</organism>
<dbReference type="InterPro" id="IPR016181">
    <property type="entry name" value="Acyl_CoA_acyltransferase"/>
</dbReference>
<dbReference type="EMBL" id="QUSM01000002">
    <property type="protein sequence ID" value="RGD75302.1"/>
    <property type="molecule type" value="Genomic_DNA"/>
</dbReference>
<proteinExistence type="predicted"/>
<sequence length="253" mass="29339">MNIITLDNENIEKEHICCLMSKKDSGYVDQKKSWLKDRMNEGLTFKKMDVRGKVFIEYIPLKNAWYPIDGDEYMFIDCLWVSGKYKGEGNSSILLDECIKDTKSRGLKGLAILSSDKKKGYMADKKFLTYKGFIKCDEAEPYFELMYLPFEENVEPPKFRDSVKTPKTGNDGFTLYYTAQCPFTLKYSPLIEEEAKKNNIPFKSVKIDNLEKAKDAKSPYTSYSVFYKDEFLTHEILTVKAFNDLAGKYVNKK</sequence>
<dbReference type="GO" id="GO:0016740">
    <property type="term" value="F:transferase activity"/>
    <property type="evidence" value="ECO:0007669"/>
    <property type="project" value="UniProtKB-KW"/>
</dbReference>
<dbReference type="Proteomes" id="UP000261212">
    <property type="component" value="Unassembled WGS sequence"/>
</dbReference>
<gene>
    <name evidence="2" type="ORF">DW687_02960</name>
</gene>
<feature type="domain" description="YoaP-like" evidence="1">
    <location>
        <begin position="201"/>
        <end position="242"/>
    </location>
</feature>
<dbReference type="AlphaFoldDB" id="A0A3E3E177"/>